<dbReference type="AlphaFoldDB" id="M0ZXX2"/>
<dbReference type="Gene3D" id="2.40.70.10">
    <property type="entry name" value="Acid Proteases"/>
    <property type="match status" value="1"/>
</dbReference>
<dbReference type="PaxDb" id="4113-PGSC0003DMT400010363"/>
<feature type="compositionally biased region" description="Basic and acidic residues" evidence="1">
    <location>
        <begin position="175"/>
        <end position="211"/>
    </location>
</feature>
<reference evidence="3" key="1">
    <citation type="journal article" date="2011" name="Nature">
        <title>Genome sequence and analysis of the tuber crop potato.</title>
        <authorList>
            <consortium name="The Potato Genome Sequencing Consortium"/>
        </authorList>
    </citation>
    <scope>NUCLEOTIDE SEQUENCE [LARGE SCALE GENOMIC DNA]</scope>
    <source>
        <strain evidence="3">cv. DM1-3 516 R44</strain>
    </source>
</reference>
<feature type="region of interest" description="Disordered" evidence="1">
    <location>
        <begin position="371"/>
        <end position="408"/>
    </location>
</feature>
<dbReference type="eggNOG" id="KOG0017">
    <property type="taxonomic scope" value="Eukaryota"/>
</dbReference>
<name>M0ZXX2_SOLTU</name>
<dbReference type="EnsemblPlants" id="PGSC0003DMT400010363">
    <property type="protein sequence ID" value="PGSC0003DMT400010363"/>
    <property type="gene ID" value="PGSC0003DMG400004046"/>
</dbReference>
<evidence type="ECO:0000256" key="1">
    <source>
        <dbReference type="SAM" id="MobiDB-lite"/>
    </source>
</evidence>
<dbReference type="InParanoid" id="M0ZXX2"/>
<keyword evidence="3" id="KW-1185">Reference proteome</keyword>
<feature type="compositionally biased region" description="Polar residues" evidence="1">
    <location>
        <begin position="1"/>
        <end position="15"/>
    </location>
</feature>
<reference evidence="2" key="2">
    <citation type="submission" date="2015-06" db="UniProtKB">
        <authorList>
            <consortium name="EnsemblPlants"/>
        </authorList>
    </citation>
    <scope>IDENTIFICATION</scope>
    <source>
        <strain evidence="2">DM1-3 516 R44</strain>
    </source>
</reference>
<evidence type="ECO:0000313" key="2">
    <source>
        <dbReference type="EnsemblPlants" id="PGSC0003DMT400010363"/>
    </source>
</evidence>
<evidence type="ECO:0000313" key="3">
    <source>
        <dbReference type="Proteomes" id="UP000011115"/>
    </source>
</evidence>
<proteinExistence type="predicted"/>
<dbReference type="Proteomes" id="UP000011115">
    <property type="component" value="Unassembled WGS sequence"/>
</dbReference>
<dbReference type="Gramene" id="PGSC0003DMT400010363">
    <property type="protein sequence ID" value="PGSC0003DMT400010363"/>
    <property type="gene ID" value="PGSC0003DMG400004046"/>
</dbReference>
<sequence length="475" mass="52437">MSNEGDVNAASTTNVRLAGGKKNRKGKKHQKSNEEMFLDPTPSEALTSQPCSTIEASDDELGEEAIDVTAEHEWVARVEVARQAVEILGRCMNVADGKFNTLEDFNLAETDNIPKELEGRQRAEFEMKEAITSLECQLMEALSTIETMKAEMKTLMTIEEAIKNVEALTDFRHEKPDRIGGEDMRGCHDDSGGDCGKVEEQRPHPKKHDTSEGEGCTLARTRRRDDTVGLDRIMRAITKQLGKPKGYGAQYLDLTINGIPASPMVDTGAEANIMTKTAATRLGLSYSPSNAQLMTVNAPPTPMCGVAQEQCHMVIDPYLQQLLVMEQGGSCMVPLVKVPTMEERVCLMTMQLEKNPKKKESTFIATTASSKEVNGAKRSLPPRTKKVPKENNVVMPKKPPRRLPPRNEVDHKTELEGIWKTLKKLREGLDRVNELLVAHAQDSDDYATAICSGHCINRWGRVSCPATSQSNFASG</sequence>
<feature type="compositionally biased region" description="Basic residues" evidence="1">
    <location>
        <begin position="19"/>
        <end position="30"/>
    </location>
</feature>
<organism evidence="2 3">
    <name type="scientific">Solanum tuberosum</name>
    <name type="common">Potato</name>
    <dbReference type="NCBI Taxonomy" id="4113"/>
    <lineage>
        <taxon>Eukaryota</taxon>
        <taxon>Viridiplantae</taxon>
        <taxon>Streptophyta</taxon>
        <taxon>Embryophyta</taxon>
        <taxon>Tracheophyta</taxon>
        <taxon>Spermatophyta</taxon>
        <taxon>Magnoliopsida</taxon>
        <taxon>eudicotyledons</taxon>
        <taxon>Gunneridae</taxon>
        <taxon>Pentapetalae</taxon>
        <taxon>asterids</taxon>
        <taxon>lamiids</taxon>
        <taxon>Solanales</taxon>
        <taxon>Solanaceae</taxon>
        <taxon>Solanoideae</taxon>
        <taxon>Solaneae</taxon>
        <taxon>Solanum</taxon>
    </lineage>
</organism>
<dbReference type="InterPro" id="IPR021109">
    <property type="entry name" value="Peptidase_aspartic_dom_sf"/>
</dbReference>
<feature type="region of interest" description="Disordered" evidence="1">
    <location>
        <begin position="175"/>
        <end position="220"/>
    </location>
</feature>
<dbReference type="SUPFAM" id="SSF50630">
    <property type="entry name" value="Acid proteases"/>
    <property type="match status" value="1"/>
</dbReference>
<protein>
    <submittedName>
        <fullName evidence="2">Uncharacterized protein</fullName>
    </submittedName>
</protein>
<dbReference type="Pfam" id="PF13975">
    <property type="entry name" value="gag-asp_proteas"/>
    <property type="match status" value="1"/>
</dbReference>
<accession>M0ZXX2</accession>
<dbReference type="HOGENOM" id="CLU_575422_0_0_1"/>
<feature type="region of interest" description="Disordered" evidence="1">
    <location>
        <begin position="1"/>
        <end position="49"/>
    </location>
</feature>